<gene>
    <name evidence="1" type="ORF">GCM10011487_68920</name>
</gene>
<proteinExistence type="predicted"/>
<dbReference type="EMBL" id="BLJN01000011">
    <property type="protein sequence ID" value="GFE84892.1"/>
    <property type="molecule type" value="Genomic_DNA"/>
</dbReference>
<comment type="caution">
    <text evidence="1">The sequence shown here is derived from an EMBL/GenBank/DDBJ whole genome shotgun (WGS) entry which is preliminary data.</text>
</comment>
<sequence length="264" mass="29521">MAESVGQDDFGWFTPADLRQVILAIHQLEDWKKVILVGGQSLTAWVEYYKIELPVFEGPYLTADADFLGTKAEAKVIASYLRGKAQIPKIDDHTPNTAIIEFTGEEGTKLLIDMLVGVLGVSTEDAAKLAVSVVLYDWQPVQILHPLLVLESRCANLERLPHKRENNGITQARVACLVVAKYLDDCVTTPARRKECLRAAKRIAALAKSSAGVYVWREWGIDVLDTVDPSKMPGQFPRSWEHEIAKVMRKREIALARRKPQCIS</sequence>
<protein>
    <submittedName>
        <fullName evidence="1">Uncharacterized protein</fullName>
    </submittedName>
</protein>
<accession>A0A829YQ49</accession>
<dbReference type="AlphaFoldDB" id="A0A829YQ49"/>
<organism evidence="1 2">
    <name type="scientific">Steroidobacter agaridevorans</name>
    <dbReference type="NCBI Taxonomy" id="2695856"/>
    <lineage>
        <taxon>Bacteria</taxon>
        <taxon>Pseudomonadati</taxon>
        <taxon>Pseudomonadota</taxon>
        <taxon>Gammaproteobacteria</taxon>
        <taxon>Steroidobacterales</taxon>
        <taxon>Steroidobacteraceae</taxon>
        <taxon>Steroidobacter</taxon>
    </lineage>
</organism>
<evidence type="ECO:0000313" key="2">
    <source>
        <dbReference type="Proteomes" id="UP000445000"/>
    </source>
</evidence>
<keyword evidence="2" id="KW-1185">Reference proteome</keyword>
<dbReference type="Proteomes" id="UP000445000">
    <property type="component" value="Unassembled WGS sequence"/>
</dbReference>
<name>A0A829YQ49_9GAMM</name>
<dbReference type="RefSeq" id="WP_161816468.1">
    <property type="nucleotide sequence ID" value="NZ_BLJN01000011.1"/>
</dbReference>
<reference evidence="2" key="1">
    <citation type="submission" date="2020-01" db="EMBL/GenBank/DDBJ databases">
        <title>'Steroidobacter agaridevorans' sp. nov., agar-degrading bacteria isolated from rhizosphere soils.</title>
        <authorList>
            <person name="Ikenaga M."/>
            <person name="Kataoka M."/>
            <person name="Murouchi A."/>
            <person name="Katsuragi S."/>
            <person name="Sakai M."/>
        </authorList>
    </citation>
    <scope>NUCLEOTIDE SEQUENCE [LARGE SCALE GENOMIC DNA]</scope>
    <source>
        <strain evidence="2">YU21-B</strain>
    </source>
</reference>
<evidence type="ECO:0000313" key="1">
    <source>
        <dbReference type="EMBL" id="GFE84892.1"/>
    </source>
</evidence>